<dbReference type="Proteomes" id="UP001153069">
    <property type="component" value="Unassembled WGS sequence"/>
</dbReference>
<keyword evidence="2" id="KW-0472">Membrane</keyword>
<dbReference type="InterPro" id="IPR000008">
    <property type="entry name" value="C2_dom"/>
</dbReference>
<evidence type="ECO:0000313" key="4">
    <source>
        <dbReference type="EMBL" id="CAB9526353.1"/>
    </source>
</evidence>
<feature type="transmembrane region" description="Helical" evidence="2">
    <location>
        <begin position="632"/>
        <end position="654"/>
    </location>
</feature>
<gene>
    <name evidence="4" type="ORF">SEMRO_1815_G299380.1</name>
</gene>
<evidence type="ECO:0000313" key="5">
    <source>
        <dbReference type="Proteomes" id="UP001153069"/>
    </source>
</evidence>
<comment type="caution">
    <text evidence="4">The sequence shown here is derived from an EMBL/GenBank/DDBJ whole genome shotgun (WGS) entry which is preliminary data.</text>
</comment>
<name>A0A9N8ETB6_9STRA</name>
<keyword evidence="2" id="KW-1133">Transmembrane helix</keyword>
<protein>
    <recommendedName>
        <fullName evidence="3">C2 domain-containing protein</fullName>
    </recommendedName>
</protein>
<evidence type="ECO:0000259" key="3">
    <source>
        <dbReference type="PROSITE" id="PS50004"/>
    </source>
</evidence>
<feature type="compositionally biased region" description="Low complexity" evidence="1">
    <location>
        <begin position="1242"/>
        <end position="1252"/>
    </location>
</feature>
<dbReference type="EMBL" id="CAICTM010001813">
    <property type="protein sequence ID" value="CAB9526353.1"/>
    <property type="molecule type" value="Genomic_DNA"/>
</dbReference>
<dbReference type="Gene3D" id="2.60.40.150">
    <property type="entry name" value="C2 domain"/>
    <property type="match status" value="2"/>
</dbReference>
<keyword evidence="2" id="KW-0812">Transmembrane</keyword>
<dbReference type="InterPro" id="IPR035892">
    <property type="entry name" value="C2_domain_sf"/>
</dbReference>
<dbReference type="PROSITE" id="PS50004">
    <property type="entry name" value="C2"/>
    <property type="match status" value="1"/>
</dbReference>
<feature type="region of interest" description="Disordered" evidence="1">
    <location>
        <begin position="347"/>
        <end position="370"/>
    </location>
</feature>
<feature type="transmembrane region" description="Helical" evidence="2">
    <location>
        <begin position="661"/>
        <end position="678"/>
    </location>
</feature>
<accession>A0A9N8ETB6</accession>
<evidence type="ECO:0000256" key="1">
    <source>
        <dbReference type="SAM" id="MobiDB-lite"/>
    </source>
</evidence>
<dbReference type="OrthoDB" id="5973539at2759"/>
<feature type="compositionally biased region" description="Low complexity" evidence="1">
    <location>
        <begin position="358"/>
        <end position="370"/>
    </location>
</feature>
<dbReference type="CDD" id="cd00030">
    <property type="entry name" value="C2"/>
    <property type="match status" value="2"/>
</dbReference>
<feature type="compositionally biased region" description="Low complexity" evidence="1">
    <location>
        <begin position="1347"/>
        <end position="1359"/>
    </location>
</feature>
<feature type="region of interest" description="Disordered" evidence="1">
    <location>
        <begin position="1312"/>
        <end position="1385"/>
    </location>
</feature>
<organism evidence="4 5">
    <name type="scientific">Seminavis robusta</name>
    <dbReference type="NCBI Taxonomy" id="568900"/>
    <lineage>
        <taxon>Eukaryota</taxon>
        <taxon>Sar</taxon>
        <taxon>Stramenopiles</taxon>
        <taxon>Ochrophyta</taxon>
        <taxon>Bacillariophyta</taxon>
        <taxon>Bacillariophyceae</taxon>
        <taxon>Bacillariophycidae</taxon>
        <taxon>Naviculales</taxon>
        <taxon>Naviculaceae</taxon>
        <taxon>Seminavis</taxon>
    </lineage>
</organism>
<feature type="region of interest" description="Disordered" evidence="1">
    <location>
        <begin position="1229"/>
        <end position="1265"/>
    </location>
</feature>
<feature type="domain" description="C2" evidence="3">
    <location>
        <begin position="386"/>
        <end position="516"/>
    </location>
</feature>
<feature type="region of interest" description="Disordered" evidence="1">
    <location>
        <begin position="1"/>
        <end position="42"/>
    </location>
</feature>
<feature type="transmembrane region" description="Helical" evidence="2">
    <location>
        <begin position="802"/>
        <end position="825"/>
    </location>
</feature>
<dbReference type="SMART" id="SM00239">
    <property type="entry name" value="C2"/>
    <property type="match status" value="2"/>
</dbReference>
<keyword evidence="5" id="KW-1185">Reference proteome</keyword>
<reference evidence="4" key="1">
    <citation type="submission" date="2020-06" db="EMBL/GenBank/DDBJ databases">
        <authorList>
            <consortium name="Plant Systems Biology data submission"/>
        </authorList>
    </citation>
    <scope>NUCLEOTIDE SEQUENCE</scope>
    <source>
        <strain evidence="4">D6</strain>
    </source>
</reference>
<feature type="compositionally biased region" description="Acidic residues" evidence="1">
    <location>
        <begin position="1061"/>
        <end position="1076"/>
    </location>
</feature>
<dbReference type="Pfam" id="PF00168">
    <property type="entry name" value="C2"/>
    <property type="match status" value="1"/>
</dbReference>
<feature type="region of interest" description="Disordered" evidence="1">
    <location>
        <begin position="1061"/>
        <end position="1082"/>
    </location>
</feature>
<dbReference type="SUPFAM" id="SSF49562">
    <property type="entry name" value="C2 domain (Calcium/lipid-binding domain, CaLB)"/>
    <property type="match status" value="1"/>
</dbReference>
<evidence type="ECO:0000256" key="2">
    <source>
        <dbReference type="SAM" id="Phobius"/>
    </source>
</evidence>
<feature type="transmembrane region" description="Helical" evidence="2">
    <location>
        <begin position="832"/>
        <end position="850"/>
    </location>
</feature>
<proteinExistence type="predicted"/>
<sequence>MASFTEATPLLASLHSTGEEKKEDNDNDLMIDIPRRSGGSSTSVLDRLSFLSNRADDVDFPNVPPFSILVEVIGARNLHIGDMDSSFMETYCVVQYGTRTVHRTLPYRGNTADQTGSRAKRFGQALKQMVVDRYYSDKDDGRQEKATTLLNPIWTIQHDALFSIDVTPRDMANHRALVMNLWARPLQGSNNTTPTSKRSIQQQLPTFIGKIRIPVQDLLGQCHEQRVELPLVDDFDRAVVVDGDDKSLLAFRCRIASPADLELTRFWNGPTTTTPRTTFVNTQRVVNDNLWTQAKVMEETTSQKAVLVTELPEDHIQGAFLSTAVAGAMTRPDGRVCVKPCPDPLWARHQQKKPPASPSSSIRASLSPSSASQMYLTPKELKLETHKPSRQWVQGGSREGSLGRLYVEILSCHDLPNVDRGETLGNKTDAFCSLVYGDTMVQTDLIDDELSPHWMPWTQRAFVLNMSEGWPNPYGQLLYIGVFGYKRKPIRRHRPIGRIEIHPLHFQRDTLYELEYNLYKDSHKAHRRAQGTVRIRLRIEMDDERAAFLASFKSALNPLKPRIHINVNTKKSWAVAQFTARGEYNDEEKFQLGVLQGYIDEIIQGYLSRLIYALRDGSHSLIFWQAHNQLHLSIPGGVVVFPLYSLLTFVMGLLVVEHPQYILGILCFAASLFLFAQMEHRNRNPSPWKRCNSFGHYVRILLNQQPIRFERIEANQGWEETQAQESAFRARVESEREFFQKKEAVEKELEKLEHSAHIDTKSTDLIQLELLVVLGKVQGIIGNICRLLRFADTIITWEESDLSFLLTVALFVTGSTILFLPWAFLLKWTGRILVIVLFGPQNHLIHVLYIQKRTNDEQKLRNLFRHRIHQVRCHLEEITRLKVFRQSVFGKYSIAVPSILWTPHRDYPNPTSTAKYQGTRMQDNLPGKEKIKGAAIGQFIVGKMIPRPLGAMKECRNYSMQQKETIESILAMPEANIEGPEQTKSPACSPLNQIGRESSAFLDAGFEVAELFDEEAQYVKNVFKPTPQESLRELGVEIREEATMSKMFLPAFRSVHDFDEFDQDDENSSSSEEESICGDKESANAVTSWKNASLSPRQHVVVARPTRARRQSVVEPGVEVTEEESASIDKAVDKQSANVETAKTLDLLQPATASISKEVRRQSVVELGVEVTEEFTEEAAFAQQSWNQFSPSDLVFPDLLASAAEVEHTNETLALSPCRREQGLKIEIPLSEKNDEEDPFRSSQSIPTSSSSARKLPRQQSDGDIKVDEQCEQLTLLSIVPIPTIWSDQINGNDDATSAGEGEAEDILMPLPAVDSPIQPSGTIVPPPQHRSRKSTFLEVPPPQPPKSSSVEQSSTQVPIGSALRTSVSMDEGESQGIDTVESDDRGFEIVAEWVSEDK</sequence>